<sequence length="1263" mass="137458">MRLTEIRLLVLLGFLQVIAKNEGRTIFKTPKISTEFTEETHKNDQANEGSIPAKEENIEKDNENQRLKSLIEELLLKGGNKVITEQLLNPNYYERKSDTEESKYDINQSNSTNGGNQIESMSTQTPELSTNVTPEGLKNITNFDNQKLPSTSSETSFNSTQNDTNHTTLNPLDTAERHAAISLHIFSTKEQNETGDHPIDHFSIGIKNVGNNETLKQQLDFLQKNAENIKKQQHIVGENDVNILERAECTNIYLSDTVDAVINNINSSYENLTANVATIYNQKVSQASLTIVSPELPMPLVQPTDTNEEPANSYALPILKDLTTIVGQQNESTNLGDESSYNDNLILSKSQDQPGVTNGSHQAEIRLSDDKISEQQEHGTHYVTQKQPLNYNNEVVIGTTSYETTKLRQPPAKPSKEKQSPTSDDKTSSGLLLNEDLSQSSELMDINGYSAPQKSAVGSLFEPSEPTISTSTLSHTFETANIEDTFKRLTEIFDEYSVPISSVLQQLSVGLEANPEIANLHTSTHEIENAQGTLVLAGNLERPDVIMPLLHDETDSMELGYGSDYSIFQSQMNLSNFIRTKEVASDEKSSNESLAHEVLDSDKDSVDEAPHSSQLNTPTTNYQSDEYGEGNESEHELNDTSATEYSNVNVVTTNPAATETKVSTTKMTLFDATTTPFATDPMATIANEPANNLEHLEVAIGNDVGKEIENIDKTNEMQVETIHQQQQQHQHFAADTALLAENTNDKSAWVANGLQHISNTLSAQPGKTTNPENAEEEHKGVPKPEVMCNKTEIIKSEQYSKTNENGNENETENEKADMISGGRVLLGRSLSYTISCHISKHEVPTTIVRVVHAANTTDEIDNNREKIIKNHEQLTITSADDSRNGLPVGTLKPLDAEPTAQRTETDSTDDKANEGAADVGVGSADTDGNRYYGVGSEDGDSAEEGMESGENYYIDGVEHEIDGDTDGAADVDGYVTGAASFHVNGIQSRVRQAAAMTAVAQLTTSLETDNDKTYEYDTRQPLQGGLSDKDVNFQSVEHVAASVVNSKITKQVDSSEGGADKDYQDNDGNDDNDDGDDDDDDNEGNASIEAVEFVTSDYQTENDSKYREAAHIGSVDLEPNSIAVTADADGTLDVDNVLQYKLAKAEADAVEAQENIENYNAELLKTETESTKLKNASGGVSDANSDDSEEDDNDDDGKGGGGDDADSDEDEEMADVSGTADDAEAEDSSAAATDPMIAAAAATKANGDDVKARRAMHRADTAS</sequence>
<feature type="compositionally biased region" description="Acidic residues" evidence="1">
    <location>
        <begin position="1184"/>
        <end position="1195"/>
    </location>
</feature>
<feature type="region of interest" description="Disordered" evidence="1">
    <location>
        <begin position="402"/>
        <end position="431"/>
    </location>
</feature>
<feature type="region of interest" description="Disordered" evidence="1">
    <location>
        <begin position="760"/>
        <end position="782"/>
    </location>
</feature>
<feature type="compositionally biased region" description="Polar residues" evidence="1">
    <location>
        <begin position="639"/>
        <end position="649"/>
    </location>
</feature>
<name>A0A6J0RGN7_BACDO</name>
<feature type="region of interest" description="Disordered" evidence="1">
    <location>
        <begin position="37"/>
        <end position="62"/>
    </location>
</feature>
<feature type="compositionally biased region" description="Basic and acidic residues" evidence="1">
    <location>
        <begin position="903"/>
        <end position="913"/>
    </location>
</feature>
<feature type="compositionally biased region" description="Acidic residues" evidence="1">
    <location>
        <begin position="937"/>
        <end position="947"/>
    </location>
</feature>
<dbReference type="InParanoid" id="A0A6J0RGN7"/>
<proteinExistence type="predicted"/>
<accession>A0A6J0RGN7</accession>
<evidence type="ECO:0000256" key="1">
    <source>
        <dbReference type="SAM" id="MobiDB-lite"/>
    </source>
</evidence>
<feature type="chain" id="PRO_5045507678" evidence="2">
    <location>
        <begin position="20"/>
        <end position="1263"/>
    </location>
</feature>
<evidence type="ECO:0000313" key="3">
    <source>
        <dbReference type="Proteomes" id="UP001652620"/>
    </source>
</evidence>
<keyword evidence="2" id="KW-0732">Signal</keyword>
<dbReference type="OrthoDB" id="8046184at2759"/>
<feature type="region of interest" description="Disordered" evidence="1">
    <location>
        <begin position="879"/>
        <end position="947"/>
    </location>
</feature>
<feature type="region of interest" description="Disordered" evidence="1">
    <location>
        <begin position="585"/>
        <end position="649"/>
    </location>
</feature>
<feature type="compositionally biased region" description="Polar residues" evidence="1">
    <location>
        <begin position="611"/>
        <end position="624"/>
    </location>
</feature>
<feature type="region of interest" description="Disordered" evidence="1">
    <location>
        <begin position="1167"/>
        <end position="1263"/>
    </location>
</feature>
<feature type="compositionally biased region" description="Basic and acidic residues" evidence="1">
    <location>
        <begin position="94"/>
        <end position="104"/>
    </location>
</feature>
<feature type="region of interest" description="Disordered" evidence="1">
    <location>
        <begin position="1050"/>
        <end position="1084"/>
    </location>
</feature>
<protein>
    <submittedName>
        <fullName evidence="4">Serine-aspartate repeat-containing protein F-like</fullName>
    </submittedName>
</protein>
<feature type="compositionally biased region" description="Basic and acidic residues" evidence="1">
    <location>
        <begin position="1246"/>
        <end position="1263"/>
    </location>
</feature>
<dbReference type="KEGG" id="bdr:109579484"/>
<feature type="compositionally biased region" description="Polar residues" evidence="1">
    <location>
        <begin position="760"/>
        <end position="772"/>
    </location>
</feature>
<feature type="compositionally biased region" description="Basic and acidic residues" evidence="1">
    <location>
        <begin position="414"/>
        <end position="427"/>
    </location>
</feature>
<evidence type="ECO:0000313" key="4">
    <source>
        <dbReference type="RefSeq" id="XP_019845503.2"/>
    </source>
</evidence>
<feature type="compositionally biased region" description="Basic and acidic residues" evidence="1">
    <location>
        <begin position="585"/>
        <end position="610"/>
    </location>
</feature>
<feature type="compositionally biased region" description="Acidic residues" evidence="1">
    <location>
        <begin position="1065"/>
        <end position="1083"/>
    </location>
</feature>
<feature type="compositionally biased region" description="Acidic residues" evidence="1">
    <location>
        <begin position="1203"/>
        <end position="1214"/>
    </location>
</feature>
<organism evidence="3 4">
    <name type="scientific">Bactrocera dorsalis</name>
    <name type="common">Oriental fruit fly</name>
    <name type="synonym">Dacus dorsalis</name>
    <dbReference type="NCBI Taxonomy" id="27457"/>
    <lineage>
        <taxon>Eukaryota</taxon>
        <taxon>Metazoa</taxon>
        <taxon>Ecdysozoa</taxon>
        <taxon>Arthropoda</taxon>
        <taxon>Hexapoda</taxon>
        <taxon>Insecta</taxon>
        <taxon>Pterygota</taxon>
        <taxon>Neoptera</taxon>
        <taxon>Endopterygota</taxon>
        <taxon>Diptera</taxon>
        <taxon>Brachycera</taxon>
        <taxon>Muscomorpha</taxon>
        <taxon>Tephritoidea</taxon>
        <taxon>Tephritidae</taxon>
        <taxon>Bactrocera</taxon>
        <taxon>Bactrocera</taxon>
    </lineage>
</organism>
<dbReference type="AlphaFoldDB" id="A0A6J0RGN7"/>
<feature type="signal peptide" evidence="2">
    <location>
        <begin position="1"/>
        <end position="19"/>
    </location>
</feature>
<gene>
    <name evidence="4" type="primary">LOC109579484</name>
</gene>
<keyword evidence="3" id="KW-1185">Reference proteome</keyword>
<feature type="compositionally biased region" description="Basic and acidic residues" evidence="1">
    <location>
        <begin position="53"/>
        <end position="62"/>
    </location>
</feature>
<dbReference type="GeneID" id="109579484"/>
<feature type="region of interest" description="Disordered" evidence="1">
    <location>
        <begin position="94"/>
        <end position="171"/>
    </location>
</feature>
<evidence type="ECO:0000256" key="2">
    <source>
        <dbReference type="SAM" id="SignalP"/>
    </source>
</evidence>
<feature type="compositionally biased region" description="Polar residues" evidence="1">
    <location>
        <begin position="105"/>
        <end position="171"/>
    </location>
</feature>
<dbReference type="Proteomes" id="UP001652620">
    <property type="component" value="Chromosome 3"/>
</dbReference>
<reference evidence="4" key="1">
    <citation type="submission" date="2025-08" db="UniProtKB">
        <authorList>
            <consortium name="RefSeq"/>
        </authorList>
    </citation>
    <scope>IDENTIFICATION</scope>
    <source>
        <tissue evidence="4">Adult</tissue>
    </source>
</reference>
<feature type="compositionally biased region" description="Low complexity" evidence="1">
    <location>
        <begin position="1228"/>
        <end position="1245"/>
    </location>
</feature>
<dbReference type="RefSeq" id="XP_019845503.2">
    <property type="nucleotide sequence ID" value="XM_019989944.2"/>
</dbReference>